<keyword evidence="2" id="KW-0812">Transmembrane</keyword>
<keyword evidence="6" id="KW-1185">Reference proteome</keyword>
<evidence type="ECO:0000256" key="2">
    <source>
        <dbReference type="ARBA" id="ARBA00022692"/>
    </source>
</evidence>
<dbReference type="InterPro" id="IPR005829">
    <property type="entry name" value="Sugar_transporter_CS"/>
</dbReference>
<dbReference type="GO" id="GO:0016020">
    <property type="term" value="C:membrane"/>
    <property type="evidence" value="ECO:0007669"/>
    <property type="project" value="UniProtKB-SubCell"/>
</dbReference>
<dbReference type="Proteomes" id="UP000694382">
    <property type="component" value="Chromosome 3"/>
</dbReference>
<dbReference type="Pfam" id="PF00083">
    <property type="entry name" value="Sugar_tr"/>
    <property type="match status" value="1"/>
</dbReference>
<evidence type="ECO:0000256" key="4">
    <source>
        <dbReference type="ARBA" id="ARBA00023136"/>
    </source>
</evidence>
<sequence length="333" mass="38010">MPTLDDILEHVGEFDRFQKQIFFVLCLLSASFTPVYVGVVFFGFTPEHRCFSPGVAELSQRCGWSLEEQLNHTVPQWDGHGASFSSRCRRYEVDWNTTGISCTDPLGSLGGSIVTEFDLVCEDSWKLDLFQSSVNAGFFIGSLNIGYIADRFGRKFCLLTTIVANIVCGLLLAFVPSYLWIVIIRFLQGLVSKGCWTSGYILVTEVVGPQYRRTVGILYQAAFSVGLLLFDGLAYALPHWRWLQLTVTLPTCFLLLYYWCLPESPRWLISQGKNDKAMKIVRNMAKKNQKKMPSHLKDIKFEEEDCGKQNPSLMDLFRTPQIRKNTLILMYNW</sequence>
<keyword evidence="4" id="KW-0472">Membrane</keyword>
<evidence type="ECO:0000313" key="6">
    <source>
        <dbReference type="Proteomes" id="UP000694382"/>
    </source>
</evidence>
<evidence type="ECO:0000313" key="5">
    <source>
        <dbReference type="Ensembl" id="ENSCPVP00000022266.2"/>
    </source>
</evidence>
<dbReference type="AlphaFoldDB" id="A0A8C3NJL7"/>
<name>A0A8C3NJL7_GEOPR</name>
<dbReference type="Gene3D" id="1.20.1250.20">
    <property type="entry name" value="MFS general substrate transporter like domains"/>
    <property type="match status" value="1"/>
</dbReference>
<reference evidence="5" key="2">
    <citation type="submission" date="2025-08" db="UniProtKB">
        <authorList>
            <consortium name="Ensembl"/>
        </authorList>
    </citation>
    <scope>IDENTIFICATION</scope>
</reference>
<dbReference type="PROSITE" id="PS50850">
    <property type="entry name" value="MFS"/>
    <property type="match status" value="1"/>
</dbReference>
<proteinExistence type="predicted"/>
<accession>A0A8U8CDV0</accession>
<dbReference type="InterPro" id="IPR005828">
    <property type="entry name" value="MFS_sugar_transport-like"/>
</dbReference>
<organism evidence="5 6">
    <name type="scientific">Geospiza parvula</name>
    <name type="common">Small tree-finch</name>
    <name type="synonym">Camarhynchus parvulus</name>
    <dbReference type="NCBI Taxonomy" id="87175"/>
    <lineage>
        <taxon>Eukaryota</taxon>
        <taxon>Metazoa</taxon>
        <taxon>Chordata</taxon>
        <taxon>Craniata</taxon>
        <taxon>Vertebrata</taxon>
        <taxon>Euteleostomi</taxon>
        <taxon>Archelosauria</taxon>
        <taxon>Archosauria</taxon>
        <taxon>Dinosauria</taxon>
        <taxon>Saurischia</taxon>
        <taxon>Theropoda</taxon>
        <taxon>Coelurosauria</taxon>
        <taxon>Aves</taxon>
        <taxon>Neognathae</taxon>
        <taxon>Neoaves</taxon>
        <taxon>Telluraves</taxon>
        <taxon>Australaves</taxon>
        <taxon>Passeriformes</taxon>
        <taxon>Thraupidae</taxon>
        <taxon>Camarhynchus</taxon>
    </lineage>
</organism>
<keyword evidence="3" id="KW-1133">Transmembrane helix</keyword>
<reference evidence="5" key="1">
    <citation type="submission" date="2020-02" db="EMBL/GenBank/DDBJ databases">
        <authorList>
            <person name="Enbody D E."/>
            <person name="Pettersson E M."/>
        </authorList>
    </citation>
    <scope>NUCLEOTIDE SEQUENCE [LARGE SCALE GENOMIC DNA]</scope>
</reference>
<dbReference type="PROSITE" id="PS00216">
    <property type="entry name" value="SUGAR_TRANSPORT_1"/>
    <property type="match status" value="1"/>
</dbReference>
<evidence type="ECO:0000256" key="1">
    <source>
        <dbReference type="ARBA" id="ARBA00004141"/>
    </source>
</evidence>
<dbReference type="InterPro" id="IPR036259">
    <property type="entry name" value="MFS_trans_sf"/>
</dbReference>
<comment type="subcellular location">
    <subcellularLocation>
        <location evidence="1">Membrane</location>
        <topology evidence="1">Multi-pass membrane protein</topology>
    </subcellularLocation>
</comment>
<dbReference type="Ensembl" id="ENSCPVT00000023252.2">
    <property type="protein sequence ID" value="ENSCPVP00000022266.2"/>
    <property type="gene ID" value="ENSCPVG00000015926.2"/>
</dbReference>
<protein>
    <submittedName>
        <fullName evidence="5">Uncharacterized protein</fullName>
    </submittedName>
</protein>
<dbReference type="SUPFAM" id="SSF103473">
    <property type="entry name" value="MFS general substrate transporter"/>
    <property type="match status" value="1"/>
</dbReference>
<dbReference type="InterPro" id="IPR020846">
    <property type="entry name" value="MFS_dom"/>
</dbReference>
<reference evidence="5" key="3">
    <citation type="submission" date="2025-09" db="UniProtKB">
        <authorList>
            <consortium name="Ensembl"/>
        </authorList>
    </citation>
    <scope>IDENTIFICATION</scope>
</reference>
<evidence type="ECO:0000256" key="3">
    <source>
        <dbReference type="ARBA" id="ARBA00022989"/>
    </source>
</evidence>
<dbReference type="PANTHER" id="PTHR24064">
    <property type="entry name" value="SOLUTE CARRIER FAMILY 22 MEMBER"/>
    <property type="match status" value="1"/>
</dbReference>
<accession>A0A8C3NJL7</accession>
<dbReference type="GO" id="GO:0022857">
    <property type="term" value="F:transmembrane transporter activity"/>
    <property type="evidence" value="ECO:0007669"/>
    <property type="project" value="InterPro"/>
</dbReference>